<dbReference type="Proteomes" id="UP000595064">
    <property type="component" value="Chromosome"/>
</dbReference>
<evidence type="ECO:0000256" key="4">
    <source>
        <dbReference type="ARBA" id="ARBA00022475"/>
    </source>
</evidence>
<sequence>MPRMRCAILALTLGLLAGGPAAAGVVQPVPDRQASENKMPAYPKEARRLEQEGQVVLRVLVGASGKALAVDVADSSGYPLLDQEALDAVRTWRFVPGTRDGVPDSMWTRVPVTFLLK</sequence>
<keyword evidence="15" id="KW-1185">Reference proteome</keyword>
<dbReference type="SUPFAM" id="SSF74653">
    <property type="entry name" value="TolA/TonB C-terminal domain"/>
    <property type="match status" value="1"/>
</dbReference>
<evidence type="ECO:0000256" key="8">
    <source>
        <dbReference type="ARBA" id="ARBA00022989"/>
    </source>
</evidence>
<keyword evidence="6" id="KW-0812">Transmembrane</keyword>
<reference evidence="13 14" key="1">
    <citation type="submission" date="2016-10" db="EMBL/GenBank/DDBJ databases">
        <authorList>
            <person name="de Groot N.N."/>
        </authorList>
    </citation>
    <scope>NUCLEOTIDE SEQUENCE [LARGE SCALE GENOMIC DNA]</scope>
    <source>
        <strain evidence="13 14">LMG 24775</strain>
    </source>
</reference>
<dbReference type="InterPro" id="IPR006260">
    <property type="entry name" value="TonB/TolA_C"/>
</dbReference>
<dbReference type="Gene3D" id="3.30.1150.10">
    <property type="match status" value="1"/>
</dbReference>
<reference evidence="12 15" key="2">
    <citation type="submission" date="2020-12" db="EMBL/GenBank/DDBJ databases">
        <title>FDA dAtabase for Regulatory Grade micrObial Sequences (FDA-ARGOS): Supporting development and validation of Infectious Disease Dx tests.</title>
        <authorList>
            <person name="Sproer C."/>
            <person name="Gronow S."/>
            <person name="Severitt S."/>
            <person name="Schroder I."/>
            <person name="Tallon L."/>
            <person name="Sadzewicz L."/>
            <person name="Zhao X."/>
            <person name="Boylan J."/>
            <person name="Ott S."/>
            <person name="Bowen H."/>
            <person name="Vavikolanu K."/>
            <person name="Mehta A."/>
            <person name="Aluvathingal J."/>
            <person name="Nadendla S."/>
            <person name="Lowell S."/>
            <person name="Myers T."/>
            <person name="Yan Y."/>
            <person name="Sichtig H."/>
        </authorList>
    </citation>
    <scope>NUCLEOTIDE SEQUENCE [LARGE SCALE GENOMIC DNA]</scope>
    <source>
        <strain evidence="12 15">FDAARGOS_890</strain>
    </source>
</reference>
<comment type="subcellular location">
    <subcellularLocation>
        <location evidence="1">Cell inner membrane</location>
        <topology evidence="1">Single-pass membrane protein</topology>
        <orientation evidence="1">Periplasmic side</orientation>
    </subcellularLocation>
</comment>
<dbReference type="EMBL" id="CP065748">
    <property type="protein sequence ID" value="QPS80509.1"/>
    <property type="molecule type" value="Genomic_DNA"/>
</dbReference>
<dbReference type="PANTHER" id="PTHR33446">
    <property type="entry name" value="PROTEIN TONB-RELATED"/>
    <property type="match status" value="1"/>
</dbReference>
<evidence type="ECO:0000313" key="12">
    <source>
        <dbReference type="EMBL" id="QPS80509.1"/>
    </source>
</evidence>
<dbReference type="GO" id="GO:0005886">
    <property type="term" value="C:plasma membrane"/>
    <property type="evidence" value="ECO:0007669"/>
    <property type="project" value="UniProtKB-SubCell"/>
</dbReference>
<dbReference type="Pfam" id="PF03544">
    <property type="entry name" value="TonB_C"/>
    <property type="match status" value="1"/>
</dbReference>
<feature type="signal peptide" evidence="10">
    <location>
        <begin position="1"/>
        <end position="23"/>
    </location>
</feature>
<evidence type="ECO:0000313" key="14">
    <source>
        <dbReference type="Proteomes" id="UP000183417"/>
    </source>
</evidence>
<name>A0A1H3P997_9BURK</name>
<organism evidence="13 14">
    <name type="scientific">Delftia lacustris</name>
    <dbReference type="NCBI Taxonomy" id="558537"/>
    <lineage>
        <taxon>Bacteria</taxon>
        <taxon>Pseudomonadati</taxon>
        <taxon>Pseudomonadota</taxon>
        <taxon>Betaproteobacteria</taxon>
        <taxon>Burkholderiales</taxon>
        <taxon>Comamonadaceae</taxon>
        <taxon>Delftia</taxon>
    </lineage>
</organism>
<evidence type="ECO:0000313" key="15">
    <source>
        <dbReference type="Proteomes" id="UP000595064"/>
    </source>
</evidence>
<proteinExistence type="inferred from homology"/>
<comment type="similarity">
    <text evidence="2">Belongs to the TonB family.</text>
</comment>
<accession>A0A1H3P997</accession>
<dbReference type="GO" id="GO:0015031">
    <property type="term" value="P:protein transport"/>
    <property type="evidence" value="ECO:0007669"/>
    <property type="project" value="UniProtKB-KW"/>
</dbReference>
<evidence type="ECO:0000259" key="11">
    <source>
        <dbReference type="PROSITE" id="PS52015"/>
    </source>
</evidence>
<keyword evidence="8" id="KW-1133">Transmembrane helix</keyword>
<gene>
    <name evidence="12" type="ORF">I6G47_26580</name>
    <name evidence="13" type="ORF">SAMN05421547_11034</name>
</gene>
<evidence type="ECO:0000256" key="10">
    <source>
        <dbReference type="SAM" id="SignalP"/>
    </source>
</evidence>
<dbReference type="NCBIfam" id="TIGR01352">
    <property type="entry name" value="tonB_Cterm"/>
    <property type="match status" value="1"/>
</dbReference>
<keyword evidence="4" id="KW-1003">Cell membrane</keyword>
<feature type="domain" description="TonB C-terminal" evidence="11">
    <location>
        <begin position="27"/>
        <end position="117"/>
    </location>
</feature>
<dbReference type="PANTHER" id="PTHR33446:SF2">
    <property type="entry name" value="PROTEIN TONB"/>
    <property type="match status" value="1"/>
</dbReference>
<dbReference type="InterPro" id="IPR037682">
    <property type="entry name" value="TonB_C"/>
</dbReference>
<dbReference type="PROSITE" id="PS52015">
    <property type="entry name" value="TONB_CTD"/>
    <property type="match status" value="1"/>
</dbReference>
<evidence type="ECO:0000256" key="5">
    <source>
        <dbReference type="ARBA" id="ARBA00022519"/>
    </source>
</evidence>
<dbReference type="EMBL" id="FNPE01000010">
    <property type="protein sequence ID" value="SDY97658.1"/>
    <property type="molecule type" value="Genomic_DNA"/>
</dbReference>
<dbReference type="KEGG" id="dla:I6G47_26580"/>
<evidence type="ECO:0000313" key="13">
    <source>
        <dbReference type="EMBL" id="SDY97658.1"/>
    </source>
</evidence>
<dbReference type="AlphaFoldDB" id="A0A1H3P997"/>
<keyword evidence="10" id="KW-0732">Signal</keyword>
<evidence type="ECO:0000256" key="9">
    <source>
        <dbReference type="ARBA" id="ARBA00023136"/>
    </source>
</evidence>
<protein>
    <submittedName>
        <fullName evidence="12">Energy transducer TonB</fullName>
    </submittedName>
    <submittedName>
        <fullName evidence="13">Outer membrane transport energization protein TonB</fullName>
    </submittedName>
</protein>
<evidence type="ECO:0000256" key="1">
    <source>
        <dbReference type="ARBA" id="ARBA00004383"/>
    </source>
</evidence>
<dbReference type="RefSeq" id="WP_016452677.1">
    <property type="nucleotide sequence ID" value="NZ_CP065748.1"/>
</dbReference>
<keyword evidence="9" id="KW-0472">Membrane</keyword>
<evidence type="ECO:0000256" key="6">
    <source>
        <dbReference type="ARBA" id="ARBA00022692"/>
    </source>
</evidence>
<keyword evidence="3" id="KW-0813">Transport</keyword>
<dbReference type="GO" id="GO:0055085">
    <property type="term" value="P:transmembrane transport"/>
    <property type="evidence" value="ECO:0007669"/>
    <property type="project" value="InterPro"/>
</dbReference>
<evidence type="ECO:0000256" key="3">
    <source>
        <dbReference type="ARBA" id="ARBA00022448"/>
    </source>
</evidence>
<keyword evidence="7" id="KW-0653">Protein transport</keyword>
<feature type="chain" id="PRO_5044558476" evidence="10">
    <location>
        <begin position="24"/>
        <end position="117"/>
    </location>
</feature>
<dbReference type="Proteomes" id="UP000183417">
    <property type="component" value="Unassembled WGS sequence"/>
</dbReference>
<dbReference type="InterPro" id="IPR051045">
    <property type="entry name" value="TonB-dependent_transducer"/>
</dbReference>
<evidence type="ECO:0000256" key="2">
    <source>
        <dbReference type="ARBA" id="ARBA00006555"/>
    </source>
</evidence>
<keyword evidence="5" id="KW-0997">Cell inner membrane</keyword>
<dbReference type="GeneID" id="94690130"/>
<evidence type="ECO:0000256" key="7">
    <source>
        <dbReference type="ARBA" id="ARBA00022927"/>
    </source>
</evidence>